<dbReference type="AlphaFoldDB" id="A0A0F9AQC2"/>
<protein>
    <submittedName>
        <fullName evidence="1">Uncharacterized protein</fullName>
    </submittedName>
</protein>
<feature type="non-terminal residue" evidence="1">
    <location>
        <position position="458"/>
    </location>
</feature>
<dbReference type="EMBL" id="LAZR01041565">
    <property type="protein sequence ID" value="KKL11645.1"/>
    <property type="molecule type" value="Genomic_DNA"/>
</dbReference>
<reference evidence="1" key="1">
    <citation type="journal article" date="2015" name="Nature">
        <title>Complex archaea that bridge the gap between prokaryotes and eukaryotes.</title>
        <authorList>
            <person name="Spang A."/>
            <person name="Saw J.H."/>
            <person name="Jorgensen S.L."/>
            <person name="Zaremba-Niedzwiedzka K."/>
            <person name="Martijn J."/>
            <person name="Lind A.E."/>
            <person name="van Eijk R."/>
            <person name="Schleper C."/>
            <person name="Guy L."/>
            <person name="Ettema T.J."/>
        </authorList>
    </citation>
    <scope>NUCLEOTIDE SEQUENCE</scope>
</reference>
<evidence type="ECO:0000313" key="1">
    <source>
        <dbReference type="EMBL" id="KKL11645.1"/>
    </source>
</evidence>
<name>A0A0F9AQC2_9ZZZZ</name>
<accession>A0A0F9AQC2</accession>
<proteinExistence type="predicted"/>
<sequence>MTGDSFIDAALIGAGANSFVSMLAVVYPGQPQLVDSMDITTFNNVTGEVTLSTAYKGVAAAIPAGVPYKIVTFRFVPAEVAALTALVNAIEAKLDLPGVDSALVATIAQVIGNKASTAIYAKDDVSDIIRYLKGLMDSQITASGVADLGSGVGLIRDAARTEIDDWWNGQTVLMLTGGAAFQKRPITDFLAASDDIIVAPDFDAAVAAGDIYVILAHYNMIVPRAADDVANALTSQVIGRKDDTALYAAAVNATLMRYVKGLITAGIAIQSTVNDGAPAAADFDTNLTEATDDHYNGMLLMFLDGPNAGQGHVINDYGGGAKNVSFSAEDIWTDVPVNGNSFVILPSIGNMAKAIYARLGAPAGASIAADLVTIAAYLDTEIAAIITSQGGMLFTMDFWSLPQEEVALTVAAGDKALPSVTVADLPGTATIVRAIAMFKFRMVENHTYAGVNSLDGAQ</sequence>
<comment type="caution">
    <text evidence="1">The sequence shown here is derived from an EMBL/GenBank/DDBJ whole genome shotgun (WGS) entry which is preliminary data.</text>
</comment>
<organism evidence="1">
    <name type="scientific">marine sediment metagenome</name>
    <dbReference type="NCBI Taxonomy" id="412755"/>
    <lineage>
        <taxon>unclassified sequences</taxon>
        <taxon>metagenomes</taxon>
        <taxon>ecological metagenomes</taxon>
    </lineage>
</organism>
<gene>
    <name evidence="1" type="ORF">LCGC14_2543690</name>
</gene>